<dbReference type="Proteomes" id="UP000015106">
    <property type="component" value="Chromosome 3"/>
</dbReference>
<reference evidence="2" key="3">
    <citation type="submission" date="2022-06" db="UniProtKB">
        <authorList>
            <consortium name="EnsemblPlants"/>
        </authorList>
    </citation>
    <scope>IDENTIFICATION</scope>
</reference>
<keyword evidence="3" id="KW-1185">Reference proteome</keyword>
<accession>A0A8R7TX71</accession>
<evidence type="ECO:0000256" key="1">
    <source>
        <dbReference type="SAM" id="MobiDB-lite"/>
    </source>
</evidence>
<evidence type="ECO:0000313" key="3">
    <source>
        <dbReference type="Proteomes" id="UP000015106"/>
    </source>
</evidence>
<evidence type="ECO:0000313" key="2">
    <source>
        <dbReference type="EnsemblPlants" id="TuG1812G0300003468.01.T01"/>
    </source>
</evidence>
<dbReference type="Gramene" id="TuG1812G0300003468.01.T01">
    <property type="protein sequence ID" value="TuG1812G0300003468.01.T01"/>
    <property type="gene ID" value="TuG1812G0300003468.01"/>
</dbReference>
<reference evidence="2" key="2">
    <citation type="submission" date="2018-03" db="EMBL/GenBank/DDBJ databases">
        <title>The Triticum urartu genome reveals the dynamic nature of wheat genome evolution.</title>
        <authorList>
            <person name="Ling H."/>
            <person name="Ma B."/>
            <person name="Shi X."/>
            <person name="Liu H."/>
            <person name="Dong L."/>
            <person name="Sun H."/>
            <person name="Cao Y."/>
            <person name="Gao Q."/>
            <person name="Zheng S."/>
            <person name="Li Y."/>
            <person name="Yu Y."/>
            <person name="Du H."/>
            <person name="Qi M."/>
            <person name="Li Y."/>
            <person name="Yu H."/>
            <person name="Cui Y."/>
            <person name="Wang N."/>
            <person name="Chen C."/>
            <person name="Wu H."/>
            <person name="Zhao Y."/>
            <person name="Zhang J."/>
            <person name="Li Y."/>
            <person name="Zhou W."/>
            <person name="Zhang B."/>
            <person name="Hu W."/>
            <person name="Eijk M."/>
            <person name="Tang J."/>
            <person name="Witsenboer H."/>
            <person name="Zhao S."/>
            <person name="Li Z."/>
            <person name="Zhang A."/>
            <person name="Wang D."/>
            <person name="Liang C."/>
        </authorList>
    </citation>
    <scope>NUCLEOTIDE SEQUENCE [LARGE SCALE GENOMIC DNA]</scope>
    <source>
        <strain evidence="2">cv. G1812</strain>
    </source>
</reference>
<sequence length="61" mass="6578">MRFPGCWCSTPARSPGPRGGSRRRPGLPARTTPFPVDCDNDGSCDQAEHLDDSESAEMEVA</sequence>
<proteinExistence type="predicted"/>
<feature type="region of interest" description="Disordered" evidence="1">
    <location>
        <begin position="1"/>
        <end position="61"/>
    </location>
</feature>
<protein>
    <submittedName>
        <fullName evidence="2">Uncharacterized protein</fullName>
    </submittedName>
</protein>
<dbReference type="EnsemblPlants" id="TuG1812G0300003468.01.T01">
    <property type="protein sequence ID" value="TuG1812G0300003468.01.T01"/>
    <property type="gene ID" value="TuG1812G0300003468.01"/>
</dbReference>
<reference evidence="3" key="1">
    <citation type="journal article" date="2013" name="Nature">
        <title>Draft genome of the wheat A-genome progenitor Triticum urartu.</title>
        <authorList>
            <person name="Ling H.Q."/>
            <person name="Zhao S."/>
            <person name="Liu D."/>
            <person name="Wang J."/>
            <person name="Sun H."/>
            <person name="Zhang C."/>
            <person name="Fan H."/>
            <person name="Li D."/>
            <person name="Dong L."/>
            <person name="Tao Y."/>
            <person name="Gao C."/>
            <person name="Wu H."/>
            <person name="Li Y."/>
            <person name="Cui Y."/>
            <person name="Guo X."/>
            <person name="Zheng S."/>
            <person name="Wang B."/>
            <person name="Yu K."/>
            <person name="Liang Q."/>
            <person name="Yang W."/>
            <person name="Lou X."/>
            <person name="Chen J."/>
            <person name="Feng M."/>
            <person name="Jian J."/>
            <person name="Zhang X."/>
            <person name="Luo G."/>
            <person name="Jiang Y."/>
            <person name="Liu J."/>
            <person name="Wang Z."/>
            <person name="Sha Y."/>
            <person name="Zhang B."/>
            <person name="Wu H."/>
            <person name="Tang D."/>
            <person name="Shen Q."/>
            <person name="Xue P."/>
            <person name="Zou S."/>
            <person name="Wang X."/>
            <person name="Liu X."/>
            <person name="Wang F."/>
            <person name="Yang Y."/>
            <person name="An X."/>
            <person name="Dong Z."/>
            <person name="Zhang K."/>
            <person name="Zhang X."/>
            <person name="Luo M.C."/>
            <person name="Dvorak J."/>
            <person name="Tong Y."/>
            <person name="Wang J."/>
            <person name="Yang H."/>
            <person name="Li Z."/>
            <person name="Wang D."/>
            <person name="Zhang A."/>
            <person name="Wang J."/>
        </authorList>
    </citation>
    <scope>NUCLEOTIDE SEQUENCE</scope>
    <source>
        <strain evidence="3">cv. G1812</strain>
    </source>
</reference>
<dbReference type="AlphaFoldDB" id="A0A8R7TX71"/>
<name>A0A8R7TX71_TRIUA</name>
<organism evidence="2 3">
    <name type="scientific">Triticum urartu</name>
    <name type="common">Red wild einkorn</name>
    <name type="synonym">Crithodium urartu</name>
    <dbReference type="NCBI Taxonomy" id="4572"/>
    <lineage>
        <taxon>Eukaryota</taxon>
        <taxon>Viridiplantae</taxon>
        <taxon>Streptophyta</taxon>
        <taxon>Embryophyta</taxon>
        <taxon>Tracheophyta</taxon>
        <taxon>Spermatophyta</taxon>
        <taxon>Magnoliopsida</taxon>
        <taxon>Liliopsida</taxon>
        <taxon>Poales</taxon>
        <taxon>Poaceae</taxon>
        <taxon>BOP clade</taxon>
        <taxon>Pooideae</taxon>
        <taxon>Triticodae</taxon>
        <taxon>Triticeae</taxon>
        <taxon>Triticinae</taxon>
        <taxon>Triticum</taxon>
    </lineage>
</organism>